<gene>
    <name evidence="1" type="ORF">B842_03435</name>
</gene>
<sequence length="68" mass="7928">MTDTQPITYYTPNRRITALDRQIAMYLSVETGRPVTVKTRPRKRWKFWARPDTTHPTLAEALQEALAP</sequence>
<dbReference type="Proteomes" id="UP000031524">
    <property type="component" value="Chromosome"/>
</dbReference>
<dbReference type="HOGENOM" id="CLU_2786830_0_0_11"/>
<dbReference type="EMBL" id="CP005286">
    <property type="protein sequence ID" value="AJE32540.1"/>
    <property type="molecule type" value="Genomic_DNA"/>
</dbReference>
<dbReference type="RefSeq" id="WP_040085216.1">
    <property type="nucleotide sequence ID" value="NZ_BCSU01000019.1"/>
</dbReference>
<evidence type="ECO:0000313" key="1">
    <source>
        <dbReference type="EMBL" id="AJE32540.1"/>
    </source>
</evidence>
<name>A0A0B5D137_9CORY</name>
<reference evidence="1 2" key="1">
    <citation type="submission" date="2013-04" db="EMBL/GenBank/DDBJ databases">
        <title>Complete genome sequence of Corynebacterium humireducens DSM 45392(T), isolated from a wastewater-fed microbial fuel cell.</title>
        <authorList>
            <person name="Ruckert C."/>
            <person name="Albersmeier A."/>
            <person name="Kalinowski J."/>
        </authorList>
    </citation>
    <scope>NUCLEOTIDE SEQUENCE [LARGE SCALE GENOMIC DNA]</scope>
    <source>
        <strain evidence="2">MFC-5</strain>
    </source>
</reference>
<keyword evidence="2" id="KW-1185">Reference proteome</keyword>
<organism evidence="1 2">
    <name type="scientific">Corynebacterium humireducens NBRC 106098 = DSM 45392</name>
    <dbReference type="NCBI Taxonomy" id="1223515"/>
    <lineage>
        <taxon>Bacteria</taxon>
        <taxon>Bacillati</taxon>
        <taxon>Actinomycetota</taxon>
        <taxon>Actinomycetes</taxon>
        <taxon>Mycobacteriales</taxon>
        <taxon>Corynebacteriaceae</taxon>
        <taxon>Corynebacterium</taxon>
    </lineage>
</organism>
<evidence type="ECO:0000313" key="2">
    <source>
        <dbReference type="Proteomes" id="UP000031524"/>
    </source>
</evidence>
<protein>
    <submittedName>
        <fullName evidence="1">Uncharacterized protein</fullName>
    </submittedName>
</protein>
<dbReference type="AlphaFoldDB" id="A0A0B5D137"/>
<proteinExistence type="predicted"/>
<dbReference type="KEGG" id="chm:B842_03435"/>
<dbReference type="STRING" id="1223515.B842_03435"/>
<accession>A0A0B5D137</accession>